<dbReference type="EMBL" id="JBHSMK010000011">
    <property type="protein sequence ID" value="MFC5438369.1"/>
    <property type="molecule type" value="Genomic_DNA"/>
</dbReference>
<organism evidence="1 2">
    <name type="scientific">Rhodanobacter umsongensis</name>
    <dbReference type="NCBI Taxonomy" id="633153"/>
    <lineage>
        <taxon>Bacteria</taxon>
        <taxon>Pseudomonadati</taxon>
        <taxon>Pseudomonadota</taxon>
        <taxon>Gammaproteobacteria</taxon>
        <taxon>Lysobacterales</taxon>
        <taxon>Rhodanobacteraceae</taxon>
        <taxon>Rhodanobacter</taxon>
    </lineage>
</organism>
<keyword evidence="2" id="KW-1185">Reference proteome</keyword>
<comment type="caution">
    <text evidence="1">The sequence shown here is derived from an EMBL/GenBank/DDBJ whole genome shotgun (WGS) entry which is preliminary data.</text>
</comment>
<reference evidence="2" key="1">
    <citation type="journal article" date="2019" name="Int. J. Syst. Evol. Microbiol.">
        <title>The Global Catalogue of Microorganisms (GCM) 10K type strain sequencing project: providing services to taxonomists for standard genome sequencing and annotation.</title>
        <authorList>
            <consortium name="The Broad Institute Genomics Platform"/>
            <consortium name="The Broad Institute Genome Sequencing Center for Infectious Disease"/>
            <person name="Wu L."/>
            <person name="Ma J."/>
        </authorList>
    </citation>
    <scope>NUCLEOTIDE SEQUENCE [LARGE SCALE GENOMIC DNA]</scope>
    <source>
        <strain evidence="2">JCM 17130</strain>
    </source>
</reference>
<sequence length="116" mass="12546">MLGWYVLIRREGADSPQDPPVARWETSVFGLDWLNDLVKADKAVDLGGNGYPNRYSVAAGVLLPILTKGLPANRSPLVVGDDYVLPPGWNGQLTIDPGALACSADERLVIEAWDQS</sequence>
<protein>
    <submittedName>
        <fullName evidence="1">Uncharacterized protein</fullName>
    </submittedName>
</protein>
<dbReference type="RefSeq" id="WP_377306985.1">
    <property type="nucleotide sequence ID" value="NZ_JBHSMK010000011.1"/>
</dbReference>
<proteinExistence type="predicted"/>
<evidence type="ECO:0000313" key="1">
    <source>
        <dbReference type="EMBL" id="MFC5438369.1"/>
    </source>
</evidence>
<evidence type="ECO:0000313" key="2">
    <source>
        <dbReference type="Proteomes" id="UP001596013"/>
    </source>
</evidence>
<gene>
    <name evidence="1" type="ORF">ACFPME_17550</name>
</gene>
<dbReference type="Proteomes" id="UP001596013">
    <property type="component" value="Unassembled WGS sequence"/>
</dbReference>
<name>A0ABW0JR58_9GAMM</name>
<accession>A0ABW0JR58</accession>